<dbReference type="GeneID" id="56136176"/>
<dbReference type="EMBL" id="MN094788">
    <property type="protein sequence ID" value="QDH83663.1"/>
    <property type="molecule type" value="Genomic_DNA"/>
</dbReference>
<reference evidence="1 2" key="1">
    <citation type="submission" date="2019-06" db="EMBL/GenBank/DDBJ databases">
        <authorList>
            <person name="Kincaid V.D."/>
            <person name="Fuller A."/>
            <person name="Hodges K."/>
            <person name="Bansal M."/>
            <person name="Essig J."/>
            <person name="Johnson A."/>
        </authorList>
    </citation>
    <scope>NUCLEOTIDE SEQUENCE [LARGE SCALE GENOMIC DNA]</scope>
</reference>
<name>A0A514CT63_9CAUD</name>
<dbReference type="Proteomes" id="UP000320799">
    <property type="component" value="Segment"/>
</dbReference>
<dbReference type="KEGG" id="vg:56136176"/>
<evidence type="ECO:0000313" key="2">
    <source>
        <dbReference type="Proteomes" id="UP000320799"/>
    </source>
</evidence>
<proteinExistence type="predicted"/>
<sequence>MTTPRSYHDLFITTPDIERTSISDLPFPLMVTCSRLGGWELWSGCSADSKLLAGEYHSKGIKLECQGVVLVNTLEKPECASQ</sequence>
<protein>
    <submittedName>
        <fullName evidence="1">Uncharacterized protein</fullName>
    </submittedName>
</protein>
<evidence type="ECO:0000313" key="1">
    <source>
        <dbReference type="EMBL" id="QDH83663.1"/>
    </source>
</evidence>
<dbReference type="RefSeq" id="YP_009903900.1">
    <property type="nucleotide sequence ID" value="NC_049849.1"/>
</dbReference>
<organism evidence="1 2">
    <name type="scientific">Achromobacter phage Motura</name>
    <dbReference type="NCBI Taxonomy" id="2591403"/>
    <lineage>
        <taxon>Viruses</taxon>
        <taxon>Duplodnaviria</taxon>
        <taxon>Heunggongvirae</taxon>
        <taxon>Uroviricota</taxon>
        <taxon>Caudoviricetes</taxon>
        <taxon>Moturavirus</taxon>
        <taxon>Moturavirus motura</taxon>
    </lineage>
</organism>
<accession>A0A514CT63</accession>
<keyword evidence="2" id="KW-1185">Reference proteome</keyword>